<keyword evidence="2" id="KW-1185">Reference proteome</keyword>
<proteinExistence type="predicted"/>
<evidence type="ECO:0000313" key="2">
    <source>
        <dbReference type="Proteomes" id="UP000578112"/>
    </source>
</evidence>
<dbReference type="Proteomes" id="UP000578112">
    <property type="component" value="Unassembled WGS sequence"/>
</dbReference>
<dbReference type="InterPro" id="IPR024211">
    <property type="entry name" value="DUF3841"/>
</dbReference>
<reference evidence="1 2" key="1">
    <citation type="submission" date="2020-08" db="EMBL/GenBank/DDBJ databases">
        <title>Sequencing the genomes of 1000 actinobacteria strains.</title>
        <authorList>
            <person name="Klenk H.-P."/>
        </authorList>
    </citation>
    <scope>NUCLEOTIDE SEQUENCE [LARGE SCALE GENOMIC DNA]</scope>
    <source>
        <strain evidence="1 2">DSM 43149</strain>
    </source>
</reference>
<dbReference type="EMBL" id="JACHNH010000001">
    <property type="protein sequence ID" value="MBB4764591.1"/>
    <property type="molecule type" value="Genomic_DNA"/>
</dbReference>
<organism evidence="1 2">
    <name type="scientific">Actinoplanes digitatis</name>
    <dbReference type="NCBI Taxonomy" id="1868"/>
    <lineage>
        <taxon>Bacteria</taxon>
        <taxon>Bacillati</taxon>
        <taxon>Actinomycetota</taxon>
        <taxon>Actinomycetes</taxon>
        <taxon>Micromonosporales</taxon>
        <taxon>Micromonosporaceae</taxon>
        <taxon>Actinoplanes</taxon>
    </lineage>
</organism>
<protein>
    <submittedName>
        <fullName evidence="1">Uncharacterized protein</fullName>
    </submittedName>
</protein>
<sequence>MGDLIRTVESLPVDPVVVDWRSAVPAGRIGYDLSARSLLLHTFQSNAAYRVLRRDGVLRGPTNVAMIDYPGYAGPYGWMSRQLRRRVSEAGQDGHGPDAMPLWAWARTTRHELVRQARWTARHAPGEVLLTLRVPASRVLLSRYDEWHTVLNNSPLWPPDLSVDDLDSFDADWDAAWGADWHKRLAAGPEPALLDALESSWEAVFEVSVGSRRWAIQACLATIRAADVRDVVMIGASHRTGSTEPMLSSD</sequence>
<gene>
    <name evidence="1" type="ORF">BJ971_005147</name>
</gene>
<dbReference type="AlphaFoldDB" id="A0A7W7I152"/>
<evidence type="ECO:0000313" key="1">
    <source>
        <dbReference type="EMBL" id="MBB4764591.1"/>
    </source>
</evidence>
<name>A0A7W7I152_9ACTN</name>
<comment type="caution">
    <text evidence="1">The sequence shown here is derived from an EMBL/GenBank/DDBJ whole genome shotgun (WGS) entry which is preliminary data.</text>
</comment>
<accession>A0A7W7I152</accession>
<dbReference type="RefSeq" id="WP_184995765.1">
    <property type="nucleotide sequence ID" value="NZ_BOMK01000003.1"/>
</dbReference>
<dbReference type="Pfam" id="PF12952">
    <property type="entry name" value="DUF3841"/>
    <property type="match status" value="1"/>
</dbReference>